<evidence type="ECO:0000313" key="1">
    <source>
        <dbReference type="EMBL" id="KGE64705.1"/>
    </source>
</evidence>
<gene>
    <name evidence="1" type="ORF">K814_0127895</name>
</gene>
<organism evidence="1 2">
    <name type="scientific">Pseudomonas fluorescens LMG 5329</name>
    <dbReference type="NCBI Taxonomy" id="1324332"/>
    <lineage>
        <taxon>Bacteria</taxon>
        <taxon>Pseudomonadati</taxon>
        <taxon>Pseudomonadota</taxon>
        <taxon>Gammaproteobacteria</taxon>
        <taxon>Pseudomonadales</taxon>
        <taxon>Pseudomonadaceae</taxon>
        <taxon>Pseudomonas</taxon>
    </lineage>
</organism>
<protein>
    <submittedName>
        <fullName evidence="1">Uncharacterized protein</fullName>
    </submittedName>
</protein>
<dbReference type="AlphaFoldDB" id="A0A0A1YSF8"/>
<name>A0A0A1YSF8_PSEFL</name>
<proteinExistence type="predicted"/>
<accession>A0A0A1YSF8</accession>
<dbReference type="EMBL" id="ASGY01000219">
    <property type="protein sequence ID" value="KGE64705.1"/>
    <property type="molecule type" value="Genomic_DNA"/>
</dbReference>
<reference evidence="1 2" key="1">
    <citation type="journal article" date="2013" name="Genome Announc.">
        <title>Draft Genome Sequence of Pseudomonas fluorescens LMG 5329, a White Line-Inducing Principle-Producing Bioindicator for the Mushroom Pathogen Pseudomonas tolaasii.</title>
        <authorList>
            <person name="Ghequire M.G."/>
            <person name="Rokni-Zadeh H."/>
            <person name="Zarrineh P."/>
            <person name="De Mot R."/>
        </authorList>
    </citation>
    <scope>NUCLEOTIDE SEQUENCE [LARGE SCALE GENOMIC DNA]</scope>
    <source>
        <strain evidence="1 2">LMG 5329</strain>
    </source>
</reference>
<dbReference type="RefSeq" id="WP_038850580.1">
    <property type="nucleotide sequence ID" value="NZ_ASGY01000219.1"/>
</dbReference>
<comment type="caution">
    <text evidence="1">The sequence shown here is derived from an EMBL/GenBank/DDBJ whole genome shotgun (WGS) entry which is preliminary data.</text>
</comment>
<dbReference type="OrthoDB" id="9920558at2"/>
<dbReference type="Proteomes" id="UP000030060">
    <property type="component" value="Unassembled WGS sequence"/>
</dbReference>
<sequence length="149" mass="16584">MTNSKVERDDKNPTNGTFTAQLVRGSVTLEFRADEIRLRKTAFYYILDATQRGSNVVFFELHLPLGITGNRDKYPIRNPDGQVTATCDLKYTTDPTPLKFQAESGEITFYEFDTSTGKVHARLHIRARGAGGELLEVNAGEMQLVGIGL</sequence>
<evidence type="ECO:0000313" key="2">
    <source>
        <dbReference type="Proteomes" id="UP000030060"/>
    </source>
</evidence>